<accession>A0ABV3L9F7</accession>
<dbReference type="PANTHER" id="PTHR42784:SF1">
    <property type="entry name" value="PYRANOSE 2-OXIDASE"/>
    <property type="match status" value="1"/>
</dbReference>
<dbReference type="InterPro" id="IPR017900">
    <property type="entry name" value="4Fe4S_Fe_S_CS"/>
</dbReference>
<keyword evidence="3" id="KW-0285">Flavoprotein</keyword>
<keyword evidence="4" id="KW-0479">Metal-binding</keyword>
<evidence type="ECO:0000256" key="7">
    <source>
        <dbReference type="ARBA" id="ARBA00023004"/>
    </source>
</evidence>
<dbReference type="InterPro" id="IPR017896">
    <property type="entry name" value="4Fe4S_Fe-S-bd"/>
</dbReference>
<dbReference type="EMBL" id="JBFBVU010000016">
    <property type="protein sequence ID" value="MEV8467685.1"/>
    <property type="molecule type" value="Genomic_DNA"/>
</dbReference>
<proteinExistence type="inferred from homology"/>
<evidence type="ECO:0000259" key="9">
    <source>
        <dbReference type="PROSITE" id="PS51379"/>
    </source>
</evidence>
<reference evidence="10 11" key="1">
    <citation type="submission" date="2024-07" db="EMBL/GenBank/DDBJ databases">
        <authorList>
            <person name="Kang M."/>
        </authorList>
    </citation>
    <scope>NUCLEOTIDE SEQUENCE [LARGE SCALE GENOMIC DNA]</scope>
    <source>
        <strain evidence="10 11">DFM31</strain>
    </source>
</reference>
<sequence length="511" mass="54594">MADIVIGSGPSGIAAVKARLALGRAVILLDGGKTLEPEHAAPRDALAGTVPAAWEASDVARYKAGQYNASPGQIRKFSSDFAMEPAAVTFAEAGPVALRASRAVGGLSNLWGTAVLPYAARDMAGWPITAQDLAPHYRAVLGFLPVSARRDALADLLPDGLPEAPSLLTPSPQAQVLLARAVTRADKLAAQGLRIGAARQAVRDDCRHCGMCLHGCPTGAMWSAADTLRDMLGDPRLDHRPGQIVRAIGETDTGVEVHLSDGRRVTGDRVFLAAGVLETARILLASNGFDADSLTLRESQHGFLPALQIRPNRRRPDRLPHHTLPQMFVEMSDEAISPHLVHGQVYTWNDFYARDLGQTYGAKLPFIAPVWPVLARRLIVTQLFLHSDHCARITLRRAADGRLQAQVRLPEDTHARLQSAGRKLARGLRYLGLAGLPFATRLGAPGSSFHVGASLPMSEIPDARRSDRLGRPAGASRLHVVDASVLPAIAATTITLPVMANAYRIATEAPA</sequence>
<comment type="cofactor">
    <cofactor evidence="1">
        <name>FAD</name>
        <dbReference type="ChEBI" id="CHEBI:57692"/>
    </cofactor>
</comment>
<dbReference type="InterPro" id="IPR051473">
    <property type="entry name" value="P2Ox-like"/>
</dbReference>
<dbReference type="Proteomes" id="UP001553161">
    <property type="component" value="Unassembled WGS sequence"/>
</dbReference>
<dbReference type="Gene3D" id="3.50.50.60">
    <property type="entry name" value="FAD/NAD(P)-binding domain"/>
    <property type="match status" value="2"/>
</dbReference>
<keyword evidence="7" id="KW-0408">Iron</keyword>
<evidence type="ECO:0000256" key="6">
    <source>
        <dbReference type="ARBA" id="ARBA00023002"/>
    </source>
</evidence>
<keyword evidence="5" id="KW-0274">FAD</keyword>
<evidence type="ECO:0000256" key="1">
    <source>
        <dbReference type="ARBA" id="ARBA00001974"/>
    </source>
</evidence>
<dbReference type="PANTHER" id="PTHR42784">
    <property type="entry name" value="PYRANOSE 2-OXIDASE"/>
    <property type="match status" value="1"/>
</dbReference>
<dbReference type="InterPro" id="IPR036188">
    <property type="entry name" value="FAD/NAD-bd_sf"/>
</dbReference>
<dbReference type="PROSITE" id="PS51379">
    <property type="entry name" value="4FE4S_FER_2"/>
    <property type="match status" value="1"/>
</dbReference>
<dbReference type="RefSeq" id="WP_366193562.1">
    <property type="nucleotide sequence ID" value="NZ_JBFBVU010000016.1"/>
</dbReference>
<evidence type="ECO:0000256" key="2">
    <source>
        <dbReference type="ARBA" id="ARBA00010790"/>
    </source>
</evidence>
<organism evidence="10 11">
    <name type="scientific">Meridianimarinicoccus marinus</name>
    <dbReference type="NCBI Taxonomy" id="3231483"/>
    <lineage>
        <taxon>Bacteria</taxon>
        <taxon>Pseudomonadati</taxon>
        <taxon>Pseudomonadota</taxon>
        <taxon>Alphaproteobacteria</taxon>
        <taxon>Rhodobacterales</taxon>
        <taxon>Paracoccaceae</taxon>
        <taxon>Meridianimarinicoccus</taxon>
    </lineage>
</organism>
<evidence type="ECO:0000256" key="4">
    <source>
        <dbReference type="ARBA" id="ARBA00022723"/>
    </source>
</evidence>
<gene>
    <name evidence="10" type="ORF">AB0T83_12950</name>
</gene>
<evidence type="ECO:0000313" key="11">
    <source>
        <dbReference type="Proteomes" id="UP001553161"/>
    </source>
</evidence>
<evidence type="ECO:0000256" key="8">
    <source>
        <dbReference type="ARBA" id="ARBA00023014"/>
    </source>
</evidence>
<comment type="caution">
    <text evidence="10">The sequence shown here is derived from an EMBL/GenBank/DDBJ whole genome shotgun (WGS) entry which is preliminary data.</text>
</comment>
<dbReference type="PROSITE" id="PS00198">
    <property type="entry name" value="4FE4S_FER_1"/>
    <property type="match status" value="1"/>
</dbReference>
<comment type="similarity">
    <text evidence="2">Belongs to the GMC oxidoreductase family.</text>
</comment>
<keyword evidence="6" id="KW-0560">Oxidoreductase</keyword>
<keyword evidence="8" id="KW-0411">Iron-sulfur</keyword>
<dbReference type="SUPFAM" id="SSF51905">
    <property type="entry name" value="FAD/NAD(P)-binding domain"/>
    <property type="match status" value="1"/>
</dbReference>
<protein>
    <submittedName>
        <fullName evidence="10">GMC oxidoreductase</fullName>
    </submittedName>
</protein>
<evidence type="ECO:0000256" key="3">
    <source>
        <dbReference type="ARBA" id="ARBA00022630"/>
    </source>
</evidence>
<keyword evidence="11" id="KW-1185">Reference proteome</keyword>
<evidence type="ECO:0000256" key="5">
    <source>
        <dbReference type="ARBA" id="ARBA00022827"/>
    </source>
</evidence>
<evidence type="ECO:0000313" key="10">
    <source>
        <dbReference type="EMBL" id="MEV8467685.1"/>
    </source>
</evidence>
<feature type="domain" description="4Fe-4S ferredoxin-type" evidence="9">
    <location>
        <begin position="197"/>
        <end position="226"/>
    </location>
</feature>
<name>A0ABV3L9F7_9RHOB</name>